<keyword evidence="2" id="KW-1185">Reference proteome</keyword>
<reference evidence="1 2" key="1">
    <citation type="submission" date="2017-06" db="EMBL/GenBank/DDBJ databases">
        <authorList>
            <person name="Varghese N."/>
            <person name="Submissions S."/>
        </authorList>
    </citation>
    <scope>NUCLEOTIDE SEQUENCE [LARGE SCALE GENOMIC DNA]</scope>
    <source>
        <strain evidence="1 2">DSM 26989</strain>
    </source>
</reference>
<protein>
    <submittedName>
        <fullName evidence="1">AAA domain (Dynein-related subfamily)</fullName>
    </submittedName>
</protein>
<dbReference type="EMBL" id="FZNZ01000015">
    <property type="protein sequence ID" value="SNR86162.1"/>
    <property type="molecule type" value="Genomic_DNA"/>
</dbReference>
<dbReference type="Pfam" id="PF07728">
    <property type="entry name" value="AAA_5"/>
    <property type="match status" value="1"/>
</dbReference>
<evidence type="ECO:0000313" key="2">
    <source>
        <dbReference type="Proteomes" id="UP000198427"/>
    </source>
</evidence>
<name>A0A2N9QRS5_9BACT</name>
<comment type="caution">
    <text evidence="1">The sequence shown here is derived from an EMBL/GenBank/DDBJ whole genome shotgun (WGS) entry which is preliminary data.</text>
</comment>
<dbReference type="PANTHER" id="PTHR37291:SF1">
    <property type="entry name" value="TYPE IV METHYL-DIRECTED RESTRICTION ENZYME ECOKMCRB SUBUNIT"/>
    <property type="match status" value="1"/>
</dbReference>
<dbReference type="GO" id="GO:0016887">
    <property type="term" value="F:ATP hydrolysis activity"/>
    <property type="evidence" value="ECO:0007669"/>
    <property type="project" value="InterPro"/>
</dbReference>
<dbReference type="PANTHER" id="PTHR37291">
    <property type="entry name" value="5-METHYLCYTOSINE-SPECIFIC RESTRICTION ENZYME B"/>
    <property type="match status" value="1"/>
</dbReference>
<dbReference type="GO" id="GO:0005524">
    <property type="term" value="F:ATP binding"/>
    <property type="evidence" value="ECO:0007669"/>
    <property type="project" value="InterPro"/>
</dbReference>
<dbReference type="Gene3D" id="3.40.50.300">
    <property type="entry name" value="P-loop containing nucleotide triphosphate hydrolases"/>
    <property type="match status" value="1"/>
</dbReference>
<dbReference type="InterPro" id="IPR011704">
    <property type="entry name" value="ATPase_dyneun-rel_AAA"/>
</dbReference>
<organism evidence="1 2">
    <name type="scientific">Prevotella jejuni</name>
    <dbReference type="NCBI Taxonomy" id="1177574"/>
    <lineage>
        <taxon>Bacteria</taxon>
        <taxon>Pseudomonadati</taxon>
        <taxon>Bacteroidota</taxon>
        <taxon>Bacteroidia</taxon>
        <taxon>Bacteroidales</taxon>
        <taxon>Prevotellaceae</taxon>
        <taxon>Prevotella</taxon>
    </lineage>
</organism>
<dbReference type="Proteomes" id="UP000198427">
    <property type="component" value="Unassembled WGS sequence"/>
</dbReference>
<dbReference type="OrthoDB" id="9781481at2"/>
<proteinExistence type="predicted"/>
<accession>A0A2N9QRS5</accession>
<dbReference type="SUPFAM" id="SSF52540">
    <property type="entry name" value="P-loop containing nucleoside triphosphate hydrolases"/>
    <property type="match status" value="1"/>
</dbReference>
<dbReference type="REBASE" id="228470">
    <property type="entry name" value="Pje333McrBCP"/>
</dbReference>
<dbReference type="InterPro" id="IPR052934">
    <property type="entry name" value="Methyl-DNA_Rec/Restrict_Enz"/>
</dbReference>
<dbReference type="GeneID" id="94030470"/>
<dbReference type="KEGG" id="pje:CRM71_14245"/>
<sequence>MAIKTLYKTVNTNGDYSCGDIGITTAEWLDILRDERSMPYHEALLCFLRQDGNMATCTKVSKEYGKPAQYYNNKVYNFSKWVQRRLNRFRVVGPDNKETYWCIAMKKGRETRQGFLWQMRDELVDAFRVYLMEELIDIFEKEKLFIEYGEYYKWDLLDRVEGKEVLKVFDSLRGENIVDNPRVDTVIKYLVDNEADKTSVCCQHLINESVPLTTRLAAFKSDIEALCSGKWKNNANDERTAAALLTCVYPEKYTFYKDEIYRNIWRYFGYTPRKVGEKYGHFMELINGFVEHYGEEIQQIMLKEIERFKNKPLNLAVQTLFWCMKDYMQDKLDKKMNTDTNNSSKSTRYDDIVGIWRRRKNIVLHGAPGTGKTYDIPELAVRLCDPSFMSKGRSREEIVKRYNQLKDDERLTFTTFHQSLDYEDWIEGLRPVVNETSQVTYEIENGVFKRLCEAAERSKLEGNQYGISSKSDVWKVSLKRTGDNDVRKDCMENDYIRIGWDEYGDDVSDETDGSIRNDKGKLILDAYINKMKVGDIVMSCYSSKEIDAIGVITGDYRYDESLPAYKRIRPVHWLIKGKRENIVERNGGKEMVESTVYHLNSISLEDVEAILEKYGVFIEQKEDDKPYVMVIDELNRGNVSKVFGELITLLEADKRKGSKNEESVKLPYSKKSFHVPDNVYLIATMNTADRSLGSLDYAIRRRFAFIAERPIGLEDDRFNAELFEKVSRLFVKNFDEYKASGWDATMRLLPADTLCDEYKPEDVWIGHSYFLMQDEEGVDNSRERILYELIPLLEEYVRDGVLTADAQAVIDELYKQATA</sequence>
<dbReference type="AlphaFoldDB" id="A0A2N9QRS5"/>
<dbReference type="RefSeq" id="WP_089366282.1">
    <property type="nucleotide sequence ID" value="NZ_CP023864.1"/>
</dbReference>
<gene>
    <name evidence="1" type="ORF">SAMN06265364_11527</name>
</gene>
<dbReference type="InterPro" id="IPR027417">
    <property type="entry name" value="P-loop_NTPase"/>
</dbReference>
<evidence type="ECO:0000313" key="1">
    <source>
        <dbReference type="EMBL" id="SNR86162.1"/>
    </source>
</evidence>